<evidence type="ECO:0000313" key="1">
    <source>
        <dbReference type="EMBL" id="TRM65890.1"/>
    </source>
</evidence>
<organism evidence="1 2">
    <name type="scientific">Schizophyllum amplum</name>
    <dbReference type="NCBI Taxonomy" id="97359"/>
    <lineage>
        <taxon>Eukaryota</taxon>
        <taxon>Fungi</taxon>
        <taxon>Dikarya</taxon>
        <taxon>Basidiomycota</taxon>
        <taxon>Agaricomycotina</taxon>
        <taxon>Agaricomycetes</taxon>
        <taxon>Agaricomycetidae</taxon>
        <taxon>Agaricales</taxon>
        <taxon>Schizophyllaceae</taxon>
        <taxon>Schizophyllum</taxon>
    </lineage>
</organism>
<proteinExistence type="predicted"/>
<accession>A0A550CM52</accession>
<name>A0A550CM52_9AGAR</name>
<comment type="caution">
    <text evidence="1">The sequence shown here is derived from an EMBL/GenBank/DDBJ whole genome shotgun (WGS) entry which is preliminary data.</text>
</comment>
<protein>
    <submittedName>
        <fullName evidence="1">Uncharacterized protein</fullName>
    </submittedName>
</protein>
<keyword evidence="2" id="KW-1185">Reference proteome</keyword>
<dbReference type="EMBL" id="VDMD01000004">
    <property type="protein sequence ID" value="TRM65890.1"/>
    <property type="molecule type" value="Genomic_DNA"/>
</dbReference>
<dbReference type="STRING" id="97359.A0A550CM52"/>
<dbReference type="Proteomes" id="UP000320762">
    <property type="component" value="Unassembled WGS sequence"/>
</dbReference>
<dbReference type="OrthoDB" id="5395091at2759"/>
<dbReference type="AlphaFoldDB" id="A0A550CM52"/>
<gene>
    <name evidence="1" type="ORF">BD626DRAFT_627888</name>
</gene>
<sequence>MDPLTAPLAAFPTQQYASIITLLETGCEALESKDLEKLAAFGLYRDKFPAEADFDAARDSVLDKCHWKISQYKKFSEPTRIAEAVPNLDFVIARAKGKRDVTPHYTRAVALSRIPGREAEAAKAFDEVMPDLTFMEFGQVSALWARAEWTRLLRRQGEIEKAKEQEECYEIGTGATRCYAAEQVRSDGPS</sequence>
<evidence type="ECO:0000313" key="2">
    <source>
        <dbReference type="Proteomes" id="UP000320762"/>
    </source>
</evidence>
<reference evidence="1 2" key="1">
    <citation type="journal article" date="2019" name="New Phytol.">
        <title>Comparative genomics reveals unique wood-decay strategies and fruiting body development in the Schizophyllaceae.</title>
        <authorList>
            <person name="Almasi E."/>
            <person name="Sahu N."/>
            <person name="Krizsan K."/>
            <person name="Balint B."/>
            <person name="Kovacs G.M."/>
            <person name="Kiss B."/>
            <person name="Cseklye J."/>
            <person name="Drula E."/>
            <person name="Henrissat B."/>
            <person name="Nagy I."/>
            <person name="Chovatia M."/>
            <person name="Adam C."/>
            <person name="LaButti K."/>
            <person name="Lipzen A."/>
            <person name="Riley R."/>
            <person name="Grigoriev I.V."/>
            <person name="Nagy L.G."/>
        </authorList>
    </citation>
    <scope>NUCLEOTIDE SEQUENCE [LARGE SCALE GENOMIC DNA]</scope>
    <source>
        <strain evidence="1 2">NL-1724</strain>
    </source>
</reference>